<keyword evidence="4" id="KW-1185">Reference proteome</keyword>
<evidence type="ECO:0000313" key="3">
    <source>
        <dbReference type="EMBL" id="KIM46986.1"/>
    </source>
</evidence>
<name>A0A0C3CSU4_HEBCY</name>
<keyword evidence="2" id="KW-0812">Transmembrane</keyword>
<feature type="transmembrane region" description="Helical" evidence="2">
    <location>
        <begin position="33"/>
        <end position="56"/>
    </location>
</feature>
<dbReference type="STRING" id="686832.A0A0C3CSU4"/>
<dbReference type="Proteomes" id="UP000053424">
    <property type="component" value="Unassembled WGS sequence"/>
</dbReference>
<dbReference type="HOGENOM" id="CLU_027217_1_0_1"/>
<dbReference type="EMBL" id="KN831770">
    <property type="protein sequence ID" value="KIM46986.1"/>
    <property type="molecule type" value="Genomic_DNA"/>
</dbReference>
<feature type="region of interest" description="Disordered" evidence="1">
    <location>
        <begin position="1"/>
        <end position="28"/>
    </location>
</feature>
<evidence type="ECO:0000256" key="2">
    <source>
        <dbReference type="SAM" id="Phobius"/>
    </source>
</evidence>
<keyword evidence="2" id="KW-1133">Transmembrane helix</keyword>
<gene>
    <name evidence="3" type="ORF">M413DRAFT_422590</name>
</gene>
<reference evidence="4" key="2">
    <citation type="submission" date="2015-01" db="EMBL/GenBank/DDBJ databases">
        <title>Evolutionary Origins and Diversification of the Mycorrhizal Mutualists.</title>
        <authorList>
            <consortium name="DOE Joint Genome Institute"/>
            <consortium name="Mycorrhizal Genomics Consortium"/>
            <person name="Kohler A."/>
            <person name="Kuo A."/>
            <person name="Nagy L.G."/>
            <person name="Floudas D."/>
            <person name="Copeland A."/>
            <person name="Barry K.W."/>
            <person name="Cichocki N."/>
            <person name="Veneault-Fourrey C."/>
            <person name="LaButti K."/>
            <person name="Lindquist E.A."/>
            <person name="Lipzen A."/>
            <person name="Lundell T."/>
            <person name="Morin E."/>
            <person name="Murat C."/>
            <person name="Riley R."/>
            <person name="Ohm R."/>
            <person name="Sun H."/>
            <person name="Tunlid A."/>
            <person name="Henrissat B."/>
            <person name="Grigoriev I.V."/>
            <person name="Hibbett D.S."/>
            <person name="Martin F."/>
        </authorList>
    </citation>
    <scope>NUCLEOTIDE SEQUENCE [LARGE SCALE GENOMIC DNA]</scope>
    <source>
        <strain evidence="4">h7</strain>
    </source>
</reference>
<organism evidence="3 4">
    <name type="scientific">Hebeloma cylindrosporum</name>
    <dbReference type="NCBI Taxonomy" id="76867"/>
    <lineage>
        <taxon>Eukaryota</taxon>
        <taxon>Fungi</taxon>
        <taxon>Dikarya</taxon>
        <taxon>Basidiomycota</taxon>
        <taxon>Agaricomycotina</taxon>
        <taxon>Agaricomycetes</taxon>
        <taxon>Agaricomycetidae</taxon>
        <taxon>Agaricales</taxon>
        <taxon>Agaricineae</taxon>
        <taxon>Hymenogastraceae</taxon>
        <taxon>Hebeloma</taxon>
    </lineage>
</organism>
<accession>A0A0C3CSU4</accession>
<proteinExistence type="predicted"/>
<reference evidence="3 4" key="1">
    <citation type="submission" date="2014-04" db="EMBL/GenBank/DDBJ databases">
        <authorList>
            <consortium name="DOE Joint Genome Institute"/>
            <person name="Kuo A."/>
            <person name="Gay G."/>
            <person name="Dore J."/>
            <person name="Kohler A."/>
            <person name="Nagy L.G."/>
            <person name="Floudas D."/>
            <person name="Copeland A."/>
            <person name="Barry K.W."/>
            <person name="Cichocki N."/>
            <person name="Veneault-Fourrey C."/>
            <person name="LaButti K."/>
            <person name="Lindquist E.A."/>
            <person name="Lipzen A."/>
            <person name="Lundell T."/>
            <person name="Morin E."/>
            <person name="Murat C."/>
            <person name="Sun H."/>
            <person name="Tunlid A."/>
            <person name="Henrissat B."/>
            <person name="Grigoriev I.V."/>
            <person name="Hibbett D.S."/>
            <person name="Martin F."/>
            <person name="Nordberg H.P."/>
            <person name="Cantor M.N."/>
            <person name="Hua S.X."/>
        </authorList>
    </citation>
    <scope>NUCLEOTIDE SEQUENCE [LARGE SCALE GENOMIC DNA]</scope>
    <source>
        <strain evidence="4">h7</strain>
    </source>
</reference>
<feature type="transmembrane region" description="Helical" evidence="2">
    <location>
        <begin position="511"/>
        <end position="532"/>
    </location>
</feature>
<dbReference type="AlphaFoldDB" id="A0A0C3CSU4"/>
<evidence type="ECO:0000313" key="4">
    <source>
        <dbReference type="Proteomes" id="UP000053424"/>
    </source>
</evidence>
<keyword evidence="2" id="KW-0472">Membrane</keyword>
<sequence length="601" mass="64344">MSSENEKPGPLTPLMDTQESLKPMPRGRRRPRVAIPTAVLIIQTALLVFGWAFFGVTISRPVPLPAYLARSARNNIQTLTFVVTLISSFITLVSGLCLSRPVSLYKVAAVIKLATGSPIRDVARIEWTIAAAVCLLALNAQTAGWTTLLLPKPIVMNADITGFELNLNSPDFQKLMVTNGQIVTPDLFTSVIPLVEASGTTAVSTRFSLPSILNFNQISYINSTHGILPTNYGAMYSTLRSATGSSLPVNTEIERLPNQPTSGFPVSFTMTQQGFTANVSCAQRPVNETTSPSMRLLSQTQSIFSATSTVTLAQLVVQCPNAAQSITSRPVMTSSNVDAVFGLSCPVTDASGKQTWDFIIAGSGIYKFINTTVCNIAPQVTTLNVDYNDAAQFFNSSFPSFVNGSQAWDAIDAPWIGEYAVSILARALQVGQSTVGNGMGDTLSSFLAIIPPYPEVLNDVLLLRTAYTQNDNGLFPGNASVIPPSMRIATHGTFRSETIGWYQDKDTAPGVLLAPTLILVVSILIVVITLMMTRGFNEPDGNHHFDPGNILHVIAASSAGGLQEPFPPFNEDPVAFSSSVDIQLGPLDGPGGERLGFIHAK</sequence>
<evidence type="ECO:0000256" key="1">
    <source>
        <dbReference type="SAM" id="MobiDB-lite"/>
    </source>
</evidence>
<feature type="transmembrane region" description="Helical" evidence="2">
    <location>
        <begin position="76"/>
        <end position="98"/>
    </location>
</feature>
<protein>
    <submittedName>
        <fullName evidence="3">Uncharacterized protein</fullName>
    </submittedName>
</protein>
<dbReference type="OrthoDB" id="3351168at2759"/>